<dbReference type="AlphaFoldDB" id="A0A9D4M1A2"/>
<keyword evidence="1" id="KW-0732">Signal</keyword>
<accession>A0A9D4M1A2</accession>
<organism evidence="2 3">
    <name type="scientific">Dreissena polymorpha</name>
    <name type="common">Zebra mussel</name>
    <name type="synonym">Mytilus polymorpha</name>
    <dbReference type="NCBI Taxonomy" id="45954"/>
    <lineage>
        <taxon>Eukaryota</taxon>
        <taxon>Metazoa</taxon>
        <taxon>Spiralia</taxon>
        <taxon>Lophotrochozoa</taxon>
        <taxon>Mollusca</taxon>
        <taxon>Bivalvia</taxon>
        <taxon>Autobranchia</taxon>
        <taxon>Heteroconchia</taxon>
        <taxon>Euheterodonta</taxon>
        <taxon>Imparidentia</taxon>
        <taxon>Neoheterodontei</taxon>
        <taxon>Myida</taxon>
        <taxon>Dreissenoidea</taxon>
        <taxon>Dreissenidae</taxon>
        <taxon>Dreissena</taxon>
    </lineage>
</organism>
<evidence type="ECO:0008006" key="4">
    <source>
        <dbReference type="Google" id="ProtNLM"/>
    </source>
</evidence>
<evidence type="ECO:0000313" key="3">
    <source>
        <dbReference type="Proteomes" id="UP000828390"/>
    </source>
</evidence>
<protein>
    <recommendedName>
        <fullName evidence="4">Apple domain-containing protein</fullName>
    </recommendedName>
</protein>
<feature type="signal peptide" evidence="1">
    <location>
        <begin position="1"/>
        <end position="16"/>
    </location>
</feature>
<name>A0A9D4M1A2_DREPO</name>
<reference evidence="2" key="2">
    <citation type="submission" date="2020-11" db="EMBL/GenBank/DDBJ databases">
        <authorList>
            <person name="McCartney M.A."/>
            <person name="Auch B."/>
            <person name="Kono T."/>
            <person name="Mallez S."/>
            <person name="Becker A."/>
            <person name="Gohl D.M."/>
            <person name="Silverstein K.A.T."/>
            <person name="Koren S."/>
            <person name="Bechman K.B."/>
            <person name="Herman A."/>
            <person name="Abrahante J.E."/>
            <person name="Garbe J."/>
        </authorList>
    </citation>
    <scope>NUCLEOTIDE SEQUENCE</scope>
    <source>
        <strain evidence="2">Duluth1</strain>
        <tissue evidence="2">Whole animal</tissue>
    </source>
</reference>
<gene>
    <name evidence="2" type="ORF">DPMN_032188</name>
</gene>
<sequence length="121" mass="13892">MKLFGAFAFIIAACYTCDITQFHRASLPQCFMHLLDSGTSKSRLACLQMCRSRCIFVEFVANSWLCNRYQYGTTSNCAAGNSNYVSVYKKVIISKFVGTCYYFLTQYVYNFISTLNFYLLT</sequence>
<reference evidence="2" key="1">
    <citation type="journal article" date="2019" name="bioRxiv">
        <title>The Genome of the Zebra Mussel, Dreissena polymorpha: A Resource for Invasive Species Research.</title>
        <authorList>
            <person name="McCartney M.A."/>
            <person name="Auch B."/>
            <person name="Kono T."/>
            <person name="Mallez S."/>
            <person name="Zhang Y."/>
            <person name="Obille A."/>
            <person name="Becker A."/>
            <person name="Abrahante J.E."/>
            <person name="Garbe J."/>
            <person name="Badalamenti J.P."/>
            <person name="Herman A."/>
            <person name="Mangelson H."/>
            <person name="Liachko I."/>
            <person name="Sullivan S."/>
            <person name="Sone E.D."/>
            <person name="Koren S."/>
            <person name="Silverstein K.A.T."/>
            <person name="Beckman K.B."/>
            <person name="Gohl D.M."/>
        </authorList>
    </citation>
    <scope>NUCLEOTIDE SEQUENCE</scope>
    <source>
        <strain evidence="2">Duluth1</strain>
        <tissue evidence="2">Whole animal</tissue>
    </source>
</reference>
<dbReference type="EMBL" id="JAIWYP010000002">
    <property type="protein sequence ID" value="KAH3869032.1"/>
    <property type="molecule type" value="Genomic_DNA"/>
</dbReference>
<feature type="chain" id="PRO_5038669937" description="Apple domain-containing protein" evidence="1">
    <location>
        <begin position="17"/>
        <end position="121"/>
    </location>
</feature>
<proteinExistence type="predicted"/>
<dbReference type="Proteomes" id="UP000828390">
    <property type="component" value="Unassembled WGS sequence"/>
</dbReference>
<evidence type="ECO:0000313" key="2">
    <source>
        <dbReference type="EMBL" id="KAH3869032.1"/>
    </source>
</evidence>
<evidence type="ECO:0000256" key="1">
    <source>
        <dbReference type="SAM" id="SignalP"/>
    </source>
</evidence>
<keyword evidence="3" id="KW-1185">Reference proteome</keyword>
<comment type="caution">
    <text evidence="2">The sequence shown here is derived from an EMBL/GenBank/DDBJ whole genome shotgun (WGS) entry which is preliminary data.</text>
</comment>